<name>A0ACC3BXA2_PYRYE</name>
<reference evidence="1" key="1">
    <citation type="submission" date="2019-11" db="EMBL/GenBank/DDBJ databases">
        <title>Nori genome reveals adaptations in red seaweeds to the harsh intertidal environment.</title>
        <authorList>
            <person name="Wang D."/>
            <person name="Mao Y."/>
        </authorList>
    </citation>
    <scope>NUCLEOTIDE SEQUENCE</scope>
    <source>
        <tissue evidence="1">Gametophyte</tissue>
    </source>
</reference>
<evidence type="ECO:0000313" key="2">
    <source>
        <dbReference type="Proteomes" id="UP000798662"/>
    </source>
</evidence>
<organism evidence="1 2">
    <name type="scientific">Pyropia yezoensis</name>
    <name type="common">Susabi-nori</name>
    <name type="synonym">Porphyra yezoensis</name>
    <dbReference type="NCBI Taxonomy" id="2788"/>
    <lineage>
        <taxon>Eukaryota</taxon>
        <taxon>Rhodophyta</taxon>
        <taxon>Bangiophyceae</taxon>
        <taxon>Bangiales</taxon>
        <taxon>Bangiaceae</taxon>
        <taxon>Pyropia</taxon>
    </lineage>
</organism>
<gene>
    <name evidence="1" type="ORF">I4F81_004793</name>
</gene>
<comment type="caution">
    <text evidence="1">The sequence shown here is derived from an EMBL/GenBank/DDBJ whole genome shotgun (WGS) entry which is preliminary data.</text>
</comment>
<sequence length="277" mass="29674">MPVCSSREQLGLSVRGSTGPRPAVVCRGAVQAHAPRAARRRGELAQVTGRWGFLPEDRFFFRRLPRPAFPPLPCDARPWRGHACRGRLVPRRRVTRAAAAVAATRPRPPPGVTSHVPATAITRHPPLPPLPPSPPPGAMRHRNKGGSRRGERGEAEKGEDGAMAGGIDTTPPPPYMARCCVVAPASAAVVRSRRGGGQPRVGPWGSRGKMTPGGGGWRRCSRGTHRRRSGAPHPSAHPRPPPRWRGRHTTKPSPPRAAAGAVKVDHVGGSGSRHRRQ</sequence>
<evidence type="ECO:0000313" key="1">
    <source>
        <dbReference type="EMBL" id="KAK1862218.1"/>
    </source>
</evidence>
<accession>A0ACC3BXA2</accession>
<protein>
    <submittedName>
        <fullName evidence="1">Uncharacterized protein</fullName>
    </submittedName>
</protein>
<dbReference type="EMBL" id="CM020618">
    <property type="protein sequence ID" value="KAK1862218.1"/>
    <property type="molecule type" value="Genomic_DNA"/>
</dbReference>
<proteinExistence type="predicted"/>
<dbReference type="Proteomes" id="UP000798662">
    <property type="component" value="Chromosome 1"/>
</dbReference>
<keyword evidence="2" id="KW-1185">Reference proteome</keyword>